<evidence type="ECO:0000313" key="3">
    <source>
        <dbReference type="Proteomes" id="UP001176961"/>
    </source>
</evidence>
<organism evidence="2 3">
    <name type="scientific">Cylicocyclus nassatus</name>
    <name type="common">Nematode worm</name>
    <dbReference type="NCBI Taxonomy" id="53992"/>
    <lineage>
        <taxon>Eukaryota</taxon>
        <taxon>Metazoa</taxon>
        <taxon>Ecdysozoa</taxon>
        <taxon>Nematoda</taxon>
        <taxon>Chromadorea</taxon>
        <taxon>Rhabditida</taxon>
        <taxon>Rhabditina</taxon>
        <taxon>Rhabditomorpha</taxon>
        <taxon>Strongyloidea</taxon>
        <taxon>Strongylidae</taxon>
        <taxon>Cylicocyclus</taxon>
    </lineage>
</organism>
<keyword evidence="1" id="KW-1133">Transmembrane helix</keyword>
<proteinExistence type="predicted"/>
<feature type="transmembrane region" description="Helical" evidence="1">
    <location>
        <begin position="169"/>
        <end position="191"/>
    </location>
</feature>
<dbReference type="AlphaFoldDB" id="A0AA36H2L7"/>
<protein>
    <submittedName>
        <fullName evidence="2">Uncharacterized protein</fullName>
    </submittedName>
</protein>
<name>A0AA36H2L7_CYLNA</name>
<comment type="caution">
    <text evidence="2">The sequence shown here is derived from an EMBL/GenBank/DDBJ whole genome shotgun (WGS) entry which is preliminary data.</text>
</comment>
<feature type="transmembrane region" description="Helical" evidence="1">
    <location>
        <begin position="50"/>
        <end position="70"/>
    </location>
</feature>
<dbReference type="Proteomes" id="UP001176961">
    <property type="component" value="Unassembled WGS sequence"/>
</dbReference>
<reference evidence="2" key="1">
    <citation type="submission" date="2023-07" db="EMBL/GenBank/DDBJ databases">
        <authorList>
            <consortium name="CYATHOMIX"/>
        </authorList>
    </citation>
    <scope>NUCLEOTIDE SEQUENCE</scope>
    <source>
        <strain evidence="2">N/A</strain>
    </source>
</reference>
<accession>A0AA36H2L7</accession>
<keyword evidence="3" id="KW-1185">Reference proteome</keyword>
<keyword evidence="1" id="KW-0472">Membrane</keyword>
<evidence type="ECO:0000256" key="1">
    <source>
        <dbReference type="SAM" id="Phobius"/>
    </source>
</evidence>
<feature type="transmembrane region" description="Helical" evidence="1">
    <location>
        <begin position="90"/>
        <end position="108"/>
    </location>
</feature>
<gene>
    <name evidence="2" type="ORF">CYNAS_LOCUS14451</name>
</gene>
<feature type="transmembrane region" description="Helical" evidence="1">
    <location>
        <begin position="211"/>
        <end position="230"/>
    </location>
</feature>
<dbReference type="EMBL" id="CATQJL010000305">
    <property type="protein sequence ID" value="CAJ0602468.1"/>
    <property type="molecule type" value="Genomic_DNA"/>
</dbReference>
<keyword evidence="1" id="KW-0812">Transmembrane</keyword>
<evidence type="ECO:0000313" key="2">
    <source>
        <dbReference type="EMBL" id="CAJ0602468.1"/>
    </source>
</evidence>
<sequence>MGDVVAVILRVITKFVPILVLRNHTGVIQVDRDSFPLATLTNAAEWYTNYVIILSALVFGADRAVMAVSIKSYAWADSIYDAIDMLFETLFYVPVLCMLNGFTMIMLYSQYNTIKKRHDLKFNLEQYRLPTVEEVYIRCGGPGPVAFLSSKQEKEKREHRMLQRLDVELSFAMIAIIDQQIDFFAVLFYTLYWAGYSHFIDIDGTIFLESYSILFEFGNIISPYILLCFFPDIRREVFRHIRPHCRSHEDDVEEG</sequence>